<feature type="compositionally biased region" description="Polar residues" evidence="2">
    <location>
        <begin position="1195"/>
        <end position="1213"/>
    </location>
</feature>
<feature type="coiled-coil region" evidence="1">
    <location>
        <begin position="2247"/>
        <end position="2302"/>
    </location>
</feature>
<feature type="coiled-coil region" evidence="1">
    <location>
        <begin position="1940"/>
        <end position="1967"/>
    </location>
</feature>
<feature type="compositionally biased region" description="Polar residues" evidence="2">
    <location>
        <begin position="169"/>
        <end position="187"/>
    </location>
</feature>
<evidence type="ECO:0000313" key="4">
    <source>
        <dbReference type="EMBL" id="CAI9720379.1"/>
    </source>
</evidence>
<dbReference type="InterPro" id="IPR011993">
    <property type="entry name" value="PH-like_dom_sf"/>
</dbReference>
<dbReference type="GO" id="GO:0051015">
    <property type="term" value="F:actin filament binding"/>
    <property type="evidence" value="ECO:0007669"/>
    <property type="project" value="TreeGrafter"/>
</dbReference>
<feature type="region of interest" description="Disordered" evidence="2">
    <location>
        <begin position="2302"/>
        <end position="2359"/>
    </location>
</feature>
<feature type="coiled-coil region" evidence="1">
    <location>
        <begin position="604"/>
        <end position="942"/>
    </location>
</feature>
<dbReference type="Pfam" id="PF00169">
    <property type="entry name" value="PH"/>
    <property type="match status" value="2"/>
</dbReference>
<evidence type="ECO:0000256" key="2">
    <source>
        <dbReference type="SAM" id="MobiDB-lite"/>
    </source>
</evidence>
<keyword evidence="5" id="KW-1185">Reference proteome</keyword>
<evidence type="ECO:0000259" key="3">
    <source>
        <dbReference type="PROSITE" id="PS50003"/>
    </source>
</evidence>
<feature type="region of interest" description="Disordered" evidence="2">
    <location>
        <begin position="570"/>
        <end position="597"/>
    </location>
</feature>
<dbReference type="InterPro" id="IPR001849">
    <property type="entry name" value="PH_domain"/>
</dbReference>
<gene>
    <name evidence="4" type="ORF">OCTVUL_1B024134</name>
</gene>
<feature type="compositionally biased region" description="Basic and acidic residues" evidence="2">
    <location>
        <begin position="287"/>
        <end position="305"/>
    </location>
</feature>
<protein>
    <recommendedName>
        <fullName evidence="3">PH domain-containing protein</fullName>
    </recommendedName>
</protein>
<feature type="coiled-coil region" evidence="1">
    <location>
        <begin position="1034"/>
        <end position="1082"/>
    </location>
</feature>
<feature type="domain" description="PH" evidence="3">
    <location>
        <begin position="41"/>
        <end position="147"/>
    </location>
</feature>
<dbReference type="InterPro" id="IPR052223">
    <property type="entry name" value="Actin_Cytoskeleton_Reg"/>
</dbReference>
<evidence type="ECO:0000313" key="5">
    <source>
        <dbReference type="Proteomes" id="UP001162480"/>
    </source>
</evidence>
<feature type="region of interest" description="Disordered" evidence="2">
    <location>
        <begin position="1160"/>
        <end position="1232"/>
    </location>
</feature>
<dbReference type="PROSITE" id="PS50003">
    <property type="entry name" value="PH_DOMAIN"/>
    <property type="match status" value="2"/>
</dbReference>
<dbReference type="Proteomes" id="UP001162480">
    <property type="component" value="Chromosome 3"/>
</dbReference>
<feature type="compositionally biased region" description="Basic and acidic residues" evidence="2">
    <location>
        <begin position="352"/>
        <end position="364"/>
    </location>
</feature>
<proteinExistence type="predicted"/>
<dbReference type="EMBL" id="OX597816">
    <property type="protein sequence ID" value="CAI9720379.1"/>
    <property type="molecule type" value="Genomic_DNA"/>
</dbReference>
<reference evidence="4" key="1">
    <citation type="submission" date="2023-08" db="EMBL/GenBank/DDBJ databases">
        <authorList>
            <person name="Alioto T."/>
            <person name="Alioto T."/>
            <person name="Gomez Garrido J."/>
        </authorList>
    </citation>
    <scope>NUCLEOTIDE SEQUENCE</scope>
</reference>
<dbReference type="PANTHER" id="PTHR17271:SF1">
    <property type="entry name" value="PROTEIN OUTSPREAD"/>
    <property type="match status" value="1"/>
</dbReference>
<name>A0AA36F0T9_OCTVU</name>
<dbReference type="GO" id="GO:0015629">
    <property type="term" value="C:actin cytoskeleton"/>
    <property type="evidence" value="ECO:0007669"/>
    <property type="project" value="TreeGrafter"/>
</dbReference>
<feature type="domain" description="PH" evidence="3">
    <location>
        <begin position="430"/>
        <end position="527"/>
    </location>
</feature>
<feature type="region of interest" description="Disordered" evidence="2">
    <location>
        <begin position="164"/>
        <end position="188"/>
    </location>
</feature>
<keyword evidence="1" id="KW-0175">Coiled coil</keyword>
<feature type="compositionally biased region" description="Acidic residues" evidence="2">
    <location>
        <begin position="271"/>
        <end position="283"/>
    </location>
</feature>
<feature type="compositionally biased region" description="Polar residues" evidence="2">
    <location>
        <begin position="234"/>
        <end position="245"/>
    </location>
</feature>
<dbReference type="SMART" id="SM00233">
    <property type="entry name" value="PH"/>
    <property type="match status" value="2"/>
</dbReference>
<evidence type="ECO:0000256" key="1">
    <source>
        <dbReference type="SAM" id="Coils"/>
    </source>
</evidence>
<feature type="compositionally biased region" description="Basic and acidic residues" evidence="2">
    <location>
        <begin position="2338"/>
        <end position="2348"/>
    </location>
</feature>
<dbReference type="PANTHER" id="PTHR17271">
    <property type="entry name" value="PLECKSTRIN HOMOLOGY PH DOMAIN-CONTAINING PROTEIN"/>
    <property type="match status" value="1"/>
</dbReference>
<feature type="compositionally biased region" description="Polar residues" evidence="2">
    <location>
        <begin position="327"/>
        <end position="351"/>
    </location>
</feature>
<sequence>MASKCRKFVPNIFNKSKCQNCFAAKDSHSAQALENNKASRRASIWGYLFIAPDLDFANPLDKTKRWQRRFFVLYDDGELTYSVDENPDTVPQGEIDMNKCVDVYDAENHTGHQLSLAVVIPEKTYYIKGTLKEEISRWFEILVVYPRSIKTTKRRIVTPVFRNDREGPQSLSSEDSVNTHGSQTGRQSGYVGLIRNARSFDRFDIDKLKTPNTYRGVRSLKHKNDKHYTEGLRKSNSLHDLSSSTEITPSNLEASKFLSRSGDNLNFIPTENDDDYDDDDDNAFEIKNSRDGDRSEDVSKSETKIPPKISKSNITYRYSSGDKPNHRSQLNSFEEKQVSSVQPRGSLNRSSSLREKSPENKEFTSRLSLAKSGQEISIDGPDMPQTGDNELFYNSRNNETDELKMAKSSEMNSVSKQKDMKPERKIEDMMYMKQGWLIKQGSTEKDWKKHWFVLDANSLRYFKDAKAEEKGFVDGKIDLSTCYSVEEANAPRNYGFCIKNQNGEYVLTAMTSGLRKNWMQAIKKSMDMINKKEHSKPVRRHHSDVNPSNVGRAFIIRDMSTNSCSNYFSPIDSSNSKDHNVSPFLDSPEEQPTDPLTSGDGMLVDLLETEVQTLRRQLKEARDDIQQHKAEIESLKSKLDMSVSKLTGTEKALSEALKELKQEKEHCTKISSEWTKRMKNVEAQLRETSQKLEKGREALQVKEKECKRLETEVKLNMQKLRDSEREVIKLKAVENEYRQAKEKLDNSNRELECLRKTVKEKDLHCRKLEDHLKEMKHEYQQEKRDMREMSMSQSLSSDISAILTEKNDIINQLEEKLIESHNKIEELTDEMQNEITKGSALKPHLDTALKDNMYLKQQLQSIEKTLMDLQKKMDTDEKEKVVLKKQVDDQQREGKMLLVKLEKECSQKSQLHDRNQNLEGMMQHLNNQLQNHRMNVDKLVLEALKEKDSIYKQKLSEISTSLTSGQSLVSMVNSILQQIMDTQKKDYSHVLASAISSAAELESCLCTAQSVIEDLPPLTGSDASSTAGKDSCNIDDIKQQLNQAKQENKNLLKELDDAYSEFNLLKVEEQTLRERVKQLEDDYSLKLKILSGKIEDLTSKLGSTVKHMETDSHQVSESSKDIESKLEELEKRILFVGDMMKSQHLHSRVLSRQLLRSMNEFEESDSSEDSDQSESSQELSDSFNSDSEDYEFSDPNMSSIQDMNNHISSTNKLHSLPSKYDKNSPNWQPSKKGSLVQRLQLCEETTLHLSEQLTKDKQEIPELPEKRTLDEVKLAFHNCMSQVMKKLVDVNEEVRAIESAATKQQTNKLTPRIKDKLCYMIRYIQHVQNLTKEEWHILGSLYLKKVTIEKQLKEKWEAIEKNSEDTSQKIVIYAEKLALQIVVLGELSHLLQNNYLSNRCPDPLWKEINEVNQLFLQLKEKVIKDLDDCSLDNDAQVLCNYVEMLAQKIIVEGHLMSSMRSQGPVVEPAEKTKDLSEIPCLAIEAISRTLSCEYMEHQFQYLGDQLEKFSGHFTAQVLLQGEMTFALINLKDQITQEMSKKPFDFFVEESKSAFVKLKDEKKLCQDLVCKYKDKKLHQIQEILKQSSGQQNMILEVSQVHRLLQGHIKQYEEMLDLSLPTSRKCQIIHQSLLNEQESFMKTMQSLLQGNHQGDASDKDYVDNIKAHLVELADVLVLNATIRGQLTYISELYENKFGSSSESHEERSVELSISDDERRWETLMKKLGGVLKTNAKLKEQTLRELLNQSNTTGNEQKVQEIKKLLDYVSSTENYFPNCLTNFSQQVIRESVFQAQMCYLMEKLKLEYSEELSQMKLSSNMSSAKDLQLRDSKQPSVDVQGMLKGFEEIIEHYHRDEKNVISALKREIDSLKFETQGVQEGCNECDWARKQIENLEVVFVKECQSVNDMHKNHVDSIRKEITSTCNKMSKIIKEKDQDRDVLVSEYEDRIAHLQDELDCMVDEREAELEQVKMDITTAVGAIQASEHQTEAQLRDQVNQLSRNMAVQKNYFNALVDEVKSKISDSKLLQKIEQFQENLQSSSNTEVVIPEDKIDGVINEADVSFTILGNFEHANEDVTTPPATQVDQQVANPTEDEQQIREKEDKEIKAALESMRKAYDDDLDREKNQFREALKTMYTEDYVNEIRSRHEFEASRLQEELKTLNLHYVSKCEDYKMLDERLTKSKQDQYEQIEKILNDNKHLESLLGGEIAELKELMKKRSPKGLPAGSSSLEEDLYEAQIMIRMKDADLQKLKSQVTTGEVKLQRITEEHKQMISQYLTSKKLYNVVQDENICLKAKLEKAMEEAKPDQSSLQRRQQPVRRVPSFHHRARSPSPSHYTSQRKEEHISRDSHKGRRYQYKDIRRSKSSPSLPFVFGSKQLLGEKSLLSNKESFSSTVSSSRSKYLRNTAAVAEIYSFKG</sequence>
<dbReference type="Gene3D" id="2.30.29.30">
    <property type="entry name" value="Pleckstrin-homology domain (PH domain)/Phosphotyrosine-binding domain (PTB)"/>
    <property type="match status" value="2"/>
</dbReference>
<feature type="compositionally biased region" description="Low complexity" evidence="2">
    <location>
        <begin position="2307"/>
        <end position="2320"/>
    </location>
</feature>
<feature type="region of interest" description="Disordered" evidence="2">
    <location>
        <begin position="2075"/>
        <end position="2094"/>
    </location>
</feature>
<feature type="compositionally biased region" description="Polar residues" evidence="2">
    <location>
        <begin position="2075"/>
        <end position="2088"/>
    </location>
</feature>
<dbReference type="FunFam" id="2.30.29.30:FF:000286">
    <property type="entry name" value="PH-protein kinase domain containing protein"/>
    <property type="match status" value="1"/>
</dbReference>
<organism evidence="4 5">
    <name type="scientific">Octopus vulgaris</name>
    <name type="common">Common octopus</name>
    <dbReference type="NCBI Taxonomy" id="6645"/>
    <lineage>
        <taxon>Eukaryota</taxon>
        <taxon>Metazoa</taxon>
        <taxon>Spiralia</taxon>
        <taxon>Lophotrochozoa</taxon>
        <taxon>Mollusca</taxon>
        <taxon>Cephalopoda</taxon>
        <taxon>Coleoidea</taxon>
        <taxon>Octopodiformes</taxon>
        <taxon>Octopoda</taxon>
        <taxon>Incirrata</taxon>
        <taxon>Octopodidae</taxon>
        <taxon>Octopus</taxon>
    </lineage>
</organism>
<feature type="compositionally biased region" description="Low complexity" evidence="2">
    <location>
        <begin position="1173"/>
        <end position="1185"/>
    </location>
</feature>
<feature type="compositionally biased region" description="Acidic residues" evidence="2">
    <location>
        <begin position="1160"/>
        <end position="1172"/>
    </location>
</feature>
<feature type="region of interest" description="Disordered" evidence="2">
    <location>
        <begin position="216"/>
        <end position="245"/>
    </location>
</feature>
<dbReference type="SUPFAM" id="SSF50729">
    <property type="entry name" value="PH domain-like"/>
    <property type="match status" value="2"/>
</dbReference>
<feature type="region of interest" description="Disordered" evidence="2">
    <location>
        <begin position="266"/>
        <end position="385"/>
    </location>
</feature>
<accession>A0AA36F0T9</accession>